<keyword evidence="2" id="KW-0805">Transcription regulation</keyword>
<dbReference type="InterPro" id="IPR051711">
    <property type="entry name" value="Stress_Response_Reg"/>
</dbReference>
<name>A0A2S7Y5E9_BEABA</name>
<evidence type="ECO:0000313" key="8">
    <source>
        <dbReference type="Proteomes" id="UP000237441"/>
    </source>
</evidence>
<dbReference type="InterPro" id="IPR036864">
    <property type="entry name" value="Zn2-C6_fun-type_DNA-bd_sf"/>
</dbReference>
<dbReference type="Proteomes" id="UP000237441">
    <property type="component" value="Unassembled WGS sequence"/>
</dbReference>
<protein>
    <recommendedName>
        <fullName evidence="6">Zn(2)-C6 fungal-type domain-containing protein</fullName>
    </recommendedName>
</protein>
<dbReference type="GO" id="GO:0000981">
    <property type="term" value="F:DNA-binding transcription factor activity, RNA polymerase II-specific"/>
    <property type="evidence" value="ECO:0007669"/>
    <property type="project" value="InterPro"/>
</dbReference>
<dbReference type="Pfam" id="PF00172">
    <property type="entry name" value="Zn_clus"/>
    <property type="match status" value="1"/>
</dbReference>
<dbReference type="AlphaFoldDB" id="A0A2S7Y5E9"/>
<evidence type="ECO:0000256" key="5">
    <source>
        <dbReference type="ARBA" id="ARBA00023242"/>
    </source>
</evidence>
<evidence type="ECO:0000256" key="4">
    <source>
        <dbReference type="ARBA" id="ARBA00023163"/>
    </source>
</evidence>
<keyword evidence="4" id="KW-0804">Transcription</keyword>
<evidence type="ECO:0000259" key="6">
    <source>
        <dbReference type="PROSITE" id="PS50048"/>
    </source>
</evidence>
<dbReference type="GO" id="GO:0008270">
    <property type="term" value="F:zinc ion binding"/>
    <property type="evidence" value="ECO:0007669"/>
    <property type="project" value="InterPro"/>
</dbReference>
<keyword evidence="3" id="KW-0238">DNA-binding</keyword>
<dbReference type="PROSITE" id="PS50048">
    <property type="entry name" value="ZN2_CY6_FUNGAL_2"/>
    <property type="match status" value="1"/>
</dbReference>
<evidence type="ECO:0000256" key="1">
    <source>
        <dbReference type="ARBA" id="ARBA00004123"/>
    </source>
</evidence>
<dbReference type="GO" id="GO:0005634">
    <property type="term" value="C:nucleus"/>
    <property type="evidence" value="ECO:0007669"/>
    <property type="project" value="UniProtKB-SubCell"/>
</dbReference>
<evidence type="ECO:0000256" key="3">
    <source>
        <dbReference type="ARBA" id="ARBA00023125"/>
    </source>
</evidence>
<dbReference type="OrthoDB" id="4356994at2759"/>
<dbReference type="PANTHER" id="PTHR47540:SF4">
    <property type="entry name" value="TRANSCRIPTION FACTOR RGLT"/>
    <property type="match status" value="1"/>
</dbReference>
<dbReference type="SMART" id="SM00066">
    <property type="entry name" value="GAL4"/>
    <property type="match status" value="1"/>
</dbReference>
<dbReference type="Gene3D" id="4.10.240.10">
    <property type="entry name" value="Zn(2)-C6 fungal-type DNA-binding domain"/>
    <property type="match status" value="1"/>
</dbReference>
<evidence type="ECO:0000313" key="7">
    <source>
        <dbReference type="EMBL" id="PQK11406.1"/>
    </source>
</evidence>
<keyword evidence="5" id="KW-0539">Nucleus</keyword>
<dbReference type="PANTHER" id="PTHR47540">
    <property type="entry name" value="THIAMINE REPRESSIBLE GENES REGULATORY PROTEIN THI5"/>
    <property type="match status" value="1"/>
</dbReference>
<evidence type="ECO:0000256" key="2">
    <source>
        <dbReference type="ARBA" id="ARBA00023015"/>
    </source>
</evidence>
<comment type="caution">
    <text evidence="7">The sequence shown here is derived from an EMBL/GenBank/DDBJ whole genome shotgun (WGS) entry which is preliminary data.</text>
</comment>
<sequence length="390" mass="43829">MDAERHKRHSCESCRSRKLKCSGEKTGCSRCTALSLRCKFRAKGAPGRPRKRITAILPSPQPEIGDWELQNGQTRPLYPSLAHEQERQQKEARQHQQQRSCESSIAQARFDPCGLLELSSSLPDGFADSCDIGHLLAEIDPSALYNDLPEYGDFVGNFGPPASNSATPHNITPQSVSDALGPPTTSSCECGADVLETLRLLKQLPPSHALLQRLRIGVDLFERLLTCPVCYNLAKPPRITIQNVLLIGRLMVEVTSGYQHYLQWIRETCTQSNSEEKTVHVASGEETESMLAFVVSNVQFRDMVVHGLCTDAQRISALGKKFERRQHDRHKIGHEKCPTAEERCWKEENTVELDPLDICPHNPAAKVLTPCFRIVEEVQSRIQRLQYDLR</sequence>
<dbReference type="GO" id="GO:0043565">
    <property type="term" value="F:sequence-specific DNA binding"/>
    <property type="evidence" value="ECO:0007669"/>
    <property type="project" value="TreeGrafter"/>
</dbReference>
<proteinExistence type="predicted"/>
<dbReference type="EMBL" id="JRHA01000003">
    <property type="protein sequence ID" value="PQK11406.1"/>
    <property type="molecule type" value="Genomic_DNA"/>
</dbReference>
<dbReference type="GO" id="GO:0045944">
    <property type="term" value="P:positive regulation of transcription by RNA polymerase II"/>
    <property type="evidence" value="ECO:0007669"/>
    <property type="project" value="TreeGrafter"/>
</dbReference>
<comment type="subcellular location">
    <subcellularLocation>
        <location evidence="1">Nucleus</location>
    </subcellularLocation>
</comment>
<feature type="domain" description="Zn(2)-C6 fungal-type" evidence="6">
    <location>
        <begin position="10"/>
        <end position="40"/>
    </location>
</feature>
<dbReference type="PROSITE" id="PS00463">
    <property type="entry name" value="ZN2_CY6_FUNGAL_1"/>
    <property type="match status" value="1"/>
</dbReference>
<accession>A0A2S7Y5E9</accession>
<dbReference type="CDD" id="cd00067">
    <property type="entry name" value="GAL4"/>
    <property type="match status" value="1"/>
</dbReference>
<organism evidence="7 8">
    <name type="scientific">Beauveria bassiana</name>
    <name type="common">White muscardine disease fungus</name>
    <name type="synonym">Tritirachium shiotae</name>
    <dbReference type="NCBI Taxonomy" id="176275"/>
    <lineage>
        <taxon>Eukaryota</taxon>
        <taxon>Fungi</taxon>
        <taxon>Dikarya</taxon>
        <taxon>Ascomycota</taxon>
        <taxon>Pezizomycotina</taxon>
        <taxon>Sordariomycetes</taxon>
        <taxon>Hypocreomycetidae</taxon>
        <taxon>Hypocreales</taxon>
        <taxon>Cordycipitaceae</taxon>
        <taxon>Beauveria</taxon>
    </lineage>
</organism>
<dbReference type="InterPro" id="IPR001138">
    <property type="entry name" value="Zn2Cys6_DnaBD"/>
</dbReference>
<reference evidence="7 8" key="1">
    <citation type="submission" date="2016-07" db="EMBL/GenBank/DDBJ databases">
        <title>Comparative genomics of the entomopathogenic fungus Beauveria bassiana.</title>
        <authorList>
            <person name="Valero Jimenez C.A."/>
            <person name="Zwaan B.J."/>
            <person name="Van Kan J.A."/>
            <person name="Takken W."/>
            <person name="Debets A.J."/>
            <person name="Schoustra S.E."/>
            <person name="Koenraadt C.J."/>
        </authorList>
    </citation>
    <scope>NUCLEOTIDE SEQUENCE [LARGE SCALE GENOMIC DNA]</scope>
    <source>
        <strain evidence="7 8">ARSEF 8028</strain>
    </source>
</reference>
<gene>
    <name evidence="7" type="ORF">BB8028_0003g00320</name>
</gene>
<dbReference type="SUPFAM" id="SSF57701">
    <property type="entry name" value="Zn2/Cys6 DNA-binding domain"/>
    <property type="match status" value="1"/>
</dbReference>